<reference evidence="3 4" key="1">
    <citation type="submission" date="2018-05" db="EMBL/GenBank/DDBJ databases">
        <title>Paenibacillus flagellatus sp. nov., isolated from selenium mineral soil.</title>
        <authorList>
            <person name="Dai X."/>
        </authorList>
    </citation>
    <scope>NUCLEOTIDE SEQUENCE [LARGE SCALE GENOMIC DNA]</scope>
    <source>
        <strain evidence="3 4">DXL2</strain>
    </source>
</reference>
<dbReference type="AlphaFoldDB" id="A0A2V5K095"/>
<dbReference type="InterPro" id="IPR050922">
    <property type="entry name" value="LytR/CpsA/Psr_CW_biosynth"/>
</dbReference>
<evidence type="ECO:0000313" key="4">
    <source>
        <dbReference type="Proteomes" id="UP000247476"/>
    </source>
</evidence>
<comment type="caution">
    <text evidence="3">The sequence shown here is derived from an EMBL/GenBank/DDBJ whole genome shotgun (WGS) entry which is preliminary data.</text>
</comment>
<dbReference type="Pfam" id="PF03816">
    <property type="entry name" value="LytR_cpsA_psr"/>
    <property type="match status" value="1"/>
</dbReference>
<dbReference type="Gene3D" id="3.40.630.190">
    <property type="entry name" value="LCP protein"/>
    <property type="match status" value="1"/>
</dbReference>
<sequence length="351" mass="38707">MRDKRTGSSRNKWLLSAAAVLGALLIGTASYAGFLYQKADSTLERISVAGPSSSDETGGKTETVQAKPITFLLAGVDHRDGSGGSMNTDVLMLVAWNPQAREATLLSLPRDLELKPKSLSSQKANYYYAYFYNKDKETAIAETKTFFGDLLQLPIDYMAVIDFDGFRQWVDQLGGLEIDVDMDMRYTDEEDGTRIDLKKGLQKLNGKQTLDFVRYRKSNDGTAESSDLERNARQQQVLGKLLDKMTSLGGIAQWSGLLDTIGRSVRTDVPADRLREWALQAGKLKPEKFELIPLEGRWDSPYIVPKEDDLAGALAKLRATVGLTGGVNGRLSDRIGLDRADSSTVTGSTYR</sequence>
<dbReference type="RefSeq" id="WP_110841958.1">
    <property type="nucleotide sequence ID" value="NZ_QJVJ01000009.1"/>
</dbReference>
<organism evidence="3 4">
    <name type="scientific">Paenibacillus flagellatus</name>
    <dbReference type="NCBI Taxonomy" id="2211139"/>
    <lineage>
        <taxon>Bacteria</taxon>
        <taxon>Bacillati</taxon>
        <taxon>Bacillota</taxon>
        <taxon>Bacilli</taxon>
        <taxon>Bacillales</taxon>
        <taxon>Paenibacillaceae</taxon>
        <taxon>Paenibacillus</taxon>
    </lineage>
</organism>
<dbReference type="NCBIfam" id="TIGR00350">
    <property type="entry name" value="lytR_cpsA_psr"/>
    <property type="match status" value="1"/>
</dbReference>
<proteinExistence type="inferred from homology"/>
<name>A0A2V5K095_9BACL</name>
<protein>
    <submittedName>
        <fullName evidence="3">LytR family transcriptional regulator</fullName>
    </submittedName>
</protein>
<accession>A0A2V5K095</accession>
<evidence type="ECO:0000256" key="1">
    <source>
        <dbReference type="ARBA" id="ARBA00006068"/>
    </source>
</evidence>
<comment type="similarity">
    <text evidence="1">Belongs to the LytR/CpsA/Psr (LCP) family.</text>
</comment>
<feature type="domain" description="Cell envelope-related transcriptional attenuator" evidence="2">
    <location>
        <begin position="87"/>
        <end position="246"/>
    </location>
</feature>
<dbReference type="InterPro" id="IPR004474">
    <property type="entry name" value="LytR_CpsA_psr"/>
</dbReference>
<keyword evidence="4" id="KW-1185">Reference proteome</keyword>
<evidence type="ECO:0000259" key="2">
    <source>
        <dbReference type="Pfam" id="PF03816"/>
    </source>
</evidence>
<gene>
    <name evidence="3" type="ORF">DLM86_20675</name>
</gene>
<dbReference type="EMBL" id="QJVJ01000009">
    <property type="protein sequence ID" value="PYI52589.1"/>
    <property type="molecule type" value="Genomic_DNA"/>
</dbReference>
<dbReference type="OrthoDB" id="27330at2"/>
<dbReference type="Proteomes" id="UP000247476">
    <property type="component" value="Unassembled WGS sequence"/>
</dbReference>
<dbReference type="PANTHER" id="PTHR33392">
    <property type="entry name" value="POLYISOPRENYL-TEICHOIC ACID--PEPTIDOGLYCAN TEICHOIC ACID TRANSFERASE TAGU"/>
    <property type="match status" value="1"/>
</dbReference>
<dbReference type="PANTHER" id="PTHR33392:SF6">
    <property type="entry name" value="POLYISOPRENYL-TEICHOIC ACID--PEPTIDOGLYCAN TEICHOIC ACID TRANSFERASE TAGU"/>
    <property type="match status" value="1"/>
</dbReference>
<evidence type="ECO:0000313" key="3">
    <source>
        <dbReference type="EMBL" id="PYI52589.1"/>
    </source>
</evidence>